<keyword evidence="8" id="KW-1185">Reference proteome</keyword>
<name>A0A6A6VL82_9PLEO</name>
<feature type="region of interest" description="Disordered" evidence="5">
    <location>
        <begin position="157"/>
        <end position="196"/>
    </location>
</feature>
<evidence type="ECO:0000313" key="8">
    <source>
        <dbReference type="Proteomes" id="UP000799440"/>
    </source>
</evidence>
<dbReference type="InterPro" id="IPR036390">
    <property type="entry name" value="WH_DNA-bd_sf"/>
</dbReference>
<keyword evidence="3 4" id="KW-0539">Nucleus</keyword>
<feature type="region of interest" description="Disordered" evidence="5">
    <location>
        <begin position="1"/>
        <end position="20"/>
    </location>
</feature>
<accession>A0A6A6VL82</accession>
<protein>
    <recommendedName>
        <fullName evidence="6">Fork-head domain-containing protein</fullName>
    </recommendedName>
</protein>
<feature type="compositionally biased region" description="Polar residues" evidence="5">
    <location>
        <begin position="472"/>
        <end position="485"/>
    </location>
</feature>
<feature type="region of interest" description="Disordered" evidence="5">
    <location>
        <begin position="727"/>
        <end position="748"/>
    </location>
</feature>
<dbReference type="GO" id="GO:0000978">
    <property type="term" value="F:RNA polymerase II cis-regulatory region sequence-specific DNA binding"/>
    <property type="evidence" value="ECO:0007669"/>
    <property type="project" value="TreeGrafter"/>
</dbReference>
<dbReference type="Gene3D" id="1.10.10.10">
    <property type="entry name" value="Winged helix-like DNA-binding domain superfamily/Winged helix DNA-binding domain"/>
    <property type="match status" value="1"/>
</dbReference>
<dbReference type="InterPro" id="IPR036388">
    <property type="entry name" value="WH-like_DNA-bd_sf"/>
</dbReference>
<proteinExistence type="predicted"/>
<evidence type="ECO:0000256" key="3">
    <source>
        <dbReference type="ARBA" id="ARBA00023242"/>
    </source>
</evidence>
<dbReference type="AlphaFoldDB" id="A0A6A6VL82"/>
<dbReference type="SUPFAM" id="SSF46785">
    <property type="entry name" value="Winged helix' DNA-binding domain"/>
    <property type="match status" value="1"/>
</dbReference>
<feature type="DNA-binding region" description="Fork-head" evidence="4">
    <location>
        <begin position="207"/>
        <end position="302"/>
    </location>
</feature>
<dbReference type="Pfam" id="PF00250">
    <property type="entry name" value="Forkhead"/>
    <property type="match status" value="1"/>
</dbReference>
<sequence>MATTRRQPALQIFQDPVTSTEPIDVAVYDPDLLDCAASATHVSDSHHTLLQPPDASANAVSPRKGRHPSSSPPPRALQEKGINSVALPPPQEQMFSTDAPVKRTQRPIPKQSQLMAANRGPMFHSFPPHVAQFDKENAAIDSFAVPASSVEALKPVLHKRRPSEAAPLRDRTKKPKAQPQRIPEQEGPLPQPHEMPLVEDDLDPTVKPPYSYAQLIGMAILRAPNRRLTLAHIYKWISDTFAFYRNQETGWQNSIRHNLSLSKSFSKQERPKDDPGKGHYWIINDGFEKQYLRTKPVRRQTNPDDFAPANPSDLVGPSSSSASFPAALGVIKSIDSSKFPDDPDLSSDATIPNSDPACHDGVEPSRNRVASRAIPSSPPPADIKSSPPPVARPPRDDTPPRAPAPRLPSNSRSGGRKRKLGFGDSGYYSSIESSAIKGQPPSFLTSEADNLGSYSLERGRAEDEIRRIRGSSYDSPTKTRTTFKQPTVMPPVSSPFRKKLDMGEAPFTPPFVFKRPQLPPPSASPNTSLRNHRDHVKKMLGGSPEKNVPVIGTSALDKYSWSPAMNNYNEGSFTPNTSLDDTFLSNIFFQDYQESPTKPSAKRPRLERAATTAGVLSSSGLASPSAFAPFLASPFHELPGFNFSPGRPTHASPAKAPTSNPALHADPLPQSSLGTHMALASEQVFGNNNTQIEDDVINYNHSDESEPGIEIDLFKGFAKIDPRVSVAANGSPTKVVRPGPQRSASNRF</sequence>
<dbReference type="PANTHER" id="PTHR11829:SF343">
    <property type="entry name" value="FORK-HEAD DOMAIN-CONTAINING PROTEIN"/>
    <property type="match status" value="1"/>
</dbReference>
<feature type="compositionally biased region" description="Basic and acidic residues" evidence="5">
    <location>
        <begin position="357"/>
        <end position="366"/>
    </location>
</feature>
<dbReference type="InterPro" id="IPR030456">
    <property type="entry name" value="TF_fork_head_CS_2"/>
</dbReference>
<dbReference type="PANTHER" id="PTHR11829">
    <property type="entry name" value="FORKHEAD BOX PROTEIN"/>
    <property type="match status" value="1"/>
</dbReference>
<feature type="compositionally biased region" description="Pro residues" evidence="5">
    <location>
        <begin position="376"/>
        <end position="392"/>
    </location>
</feature>
<gene>
    <name evidence="7" type="ORF">M011DRAFT_396931</name>
</gene>
<feature type="region of interest" description="Disordered" evidence="5">
    <location>
        <begin position="299"/>
        <end position="321"/>
    </location>
</feature>
<dbReference type="InterPro" id="IPR018122">
    <property type="entry name" value="TF_fork_head_CS_1"/>
</dbReference>
<feature type="region of interest" description="Disordered" evidence="5">
    <location>
        <begin position="462"/>
        <end position="530"/>
    </location>
</feature>
<dbReference type="OrthoDB" id="5954824at2759"/>
<dbReference type="CDD" id="cd00059">
    <property type="entry name" value="FH_FOX"/>
    <property type="match status" value="1"/>
</dbReference>
<reference evidence="7" key="1">
    <citation type="journal article" date="2020" name="Stud. Mycol.">
        <title>101 Dothideomycetes genomes: a test case for predicting lifestyles and emergence of pathogens.</title>
        <authorList>
            <person name="Haridas S."/>
            <person name="Albert R."/>
            <person name="Binder M."/>
            <person name="Bloem J."/>
            <person name="Labutti K."/>
            <person name="Salamov A."/>
            <person name="Andreopoulos B."/>
            <person name="Baker S."/>
            <person name="Barry K."/>
            <person name="Bills G."/>
            <person name="Bluhm B."/>
            <person name="Cannon C."/>
            <person name="Castanera R."/>
            <person name="Culley D."/>
            <person name="Daum C."/>
            <person name="Ezra D."/>
            <person name="Gonzalez J."/>
            <person name="Henrissat B."/>
            <person name="Kuo A."/>
            <person name="Liang C."/>
            <person name="Lipzen A."/>
            <person name="Lutzoni F."/>
            <person name="Magnuson J."/>
            <person name="Mondo S."/>
            <person name="Nolan M."/>
            <person name="Ohm R."/>
            <person name="Pangilinan J."/>
            <person name="Park H.-J."/>
            <person name="Ramirez L."/>
            <person name="Alfaro M."/>
            <person name="Sun H."/>
            <person name="Tritt A."/>
            <person name="Yoshinaga Y."/>
            <person name="Zwiers L.-H."/>
            <person name="Turgeon B."/>
            <person name="Goodwin S."/>
            <person name="Spatafora J."/>
            <person name="Crous P."/>
            <person name="Grigoriev I."/>
        </authorList>
    </citation>
    <scope>NUCLEOTIDE SEQUENCE</scope>
    <source>
        <strain evidence="7">CBS 119925</strain>
    </source>
</reference>
<organism evidence="7 8">
    <name type="scientific">Sporormia fimetaria CBS 119925</name>
    <dbReference type="NCBI Taxonomy" id="1340428"/>
    <lineage>
        <taxon>Eukaryota</taxon>
        <taxon>Fungi</taxon>
        <taxon>Dikarya</taxon>
        <taxon>Ascomycota</taxon>
        <taxon>Pezizomycotina</taxon>
        <taxon>Dothideomycetes</taxon>
        <taxon>Pleosporomycetidae</taxon>
        <taxon>Pleosporales</taxon>
        <taxon>Sporormiaceae</taxon>
        <taxon>Sporormia</taxon>
    </lineage>
</organism>
<comment type="subcellular location">
    <subcellularLocation>
        <location evidence="1 4">Nucleus</location>
    </subcellularLocation>
</comment>
<dbReference type="SMART" id="SM00339">
    <property type="entry name" value="FH"/>
    <property type="match status" value="1"/>
</dbReference>
<dbReference type="PROSITE" id="PS50039">
    <property type="entry name" value="FORK_HEAD_3"/>
    <property type="match status" value="1"/>
</dbReference>
<evidence type="ECO:0000256" key="5">
    <source>
        <dbReference type="SAM" id="MobiDB-lite"/>
    </source>
</evidence>
<feature type="domain" description="Fork-head" evidence="6">
    <location>
        <begin position="207"/>
        <end position="302"/>
    </location>
</feature>
<evidence type="ECO:0000256" key="2">
    <source>
        <dbReference type="ARBA" id="ARBA00023125"/>
    </source>
</evidence>
<dbReference type="EMBL" id="MU006564">
    <property type="protein sequence ID" value="KAF2750310.1"/>
    <property type="molecule type" value="Genomic_DNA"/>
</dbReference>
<dbReference type="Proteomes" id="UP000799440">
    <property type="component" value="Unassembled WGS sequence"/>
</dbReference>
<feature type="region of interest" description="Disordered" evidence="5">
    <location>
        <begin position="44"/>
        <end position="78"/>
    </location>
</feature>
<dbReference type="GO" id="GO:0005634">
    <property type="term" value="C:nucleus"/>
    <property type="evidence" value="ECO:0007669"/>
    <property type="project" value="UniProtKB-SubCell"/>
</dbReference>
<evidence type="ECO:0000256" key="4">
    <source>
        <dbReference type="PROSITE-ProRule" id="PRU00089"/>
    </source>
</evidence>
<dbReference type="InterPro" id="IPR050211">
    <property type="entry name" value="FOX_domain-containing"/>
</dbReference>
<dbReference type="PROSITE" id="PS00657">
    <property type="entry name" value="FORK_HEAD_1"/>
    <property type="match status" value="1"/>
</dbReference>
<feature type="region of interest" description="Disordered" evidence="5">
    <location>
        <begin position="338"/>
        <end position="421"/>
    </location>
</feature>
<evidence type="ECO:0000313" key="7">
    <source>
        <dbReference type="EMBL" id="KAF2750310.1"/>
    </source>
</evidence>
<evidence type="ECO:0000256" key="1">
    <source>
        <dbReference type="ARBA" id="ARBA00004123"/>
    </source>
</evidence>
<feature type="region of interest" description="Disordered" evidence="5">
    <location>
        <begin position="642"/>
        <end position="668"/>
    </location>
</feature>
<dbReference type="InterPro" id="IPR001766">
    <property type="entry name" value="Fork_head_dom"/>
</dbReference>
<dbReference type="PRINTS" id="PR00053">
    <property type="entry name" value="FORKHEAD"/>
</dbReference>
<evidence type="ECO:0000259" key="6">
    <source>
        <dbReference type="PROSITE" id="PS50039"/>
    </source>
</evidence>
<dbReference type="GO" id="GO:0001228">
    <property type="term" value="F:DNA-binding transcription activator activity, RNA polymerase II-specific"/>
    <property type="evidence" value="ECO:0007669"/>
    <property type="project" value="UniProtKB-ARBA"/>
</dbReference>
<keyword evidence="2 4" id="KW-0238">DNA-binding</keyword>
<dbReference type="PROSITE" id="PS00658">
    <property type="entry name" value="FORK_HEAD_2"/>
    <property type="match status" value="1"/>
</dbReference>
<dbReference type="FunFam" id="1.10.10.10:FF:000260">
    <property type="entry name" value="Forkhead transcription factor (Sep1)"/>
    <property type="match status" value="1"/>
</dbReference>